<dbReference type="SMART" id="SM00248">
    <property type="entry name" value="ANK"/>
    <property type="match status" value="1"/>
</dbReference>
<dbReference type="SUPFAM" id="SSF48403">
    <property type="entry name" value="Ankyrin repeat"/>
    <property type="match status" value="1"/>
</dbReference>
<keyword evidence="2" id="KW-0863">Zinc-finger</keyword>
<organism evidence="6 7">
    <name type="scientific">Tritrichomonas foetus</name>
    <dbReference type="NCBI Taxonomy" id="1144522"/>
    <lineage>
        <taxon>Eukaryota</taxon>
        <taxon>Metamonada</taxon>
        <taxon>Parabasalia</taxon>
        <taxon>Tritrichomonadida</taxon>
        <taxon>Tritrichomonadidae</taxon>
        <taxon>Tritrichomonas</taxon>
    </lineage>
</organism>
<feature type="region of interest" description="Disordered" evidence="5">
    <location>
        <begin position="290"/>
        <end position="311"/>
    </location>
</feature>
<dbReference type="PROSITE" id="PS00518">
    <property type="entry name" value="ZF_RING_1"/>
    <property type="match status" value="1"/>
</dbReference>
<dbReference type="GO" id="GO:0008270">
    <property type="term" value="F:zinc ion binding"/>
    <property type="evidence" value="ECO:0007669"/>
    <property type="project" value="UniProtKB-KW"/>
</dbReference>
<proteinExistence type="predicted"/>
<evidence type="ECO:0000256" key="5">
    <source>
        <dbReference type="SAM" id="MobiDB-lite"/>
    </source>
</evidence>
<feature type="compositionally biased region" description="Basic and acidic residues" evidence="5">
    <location>
        <begin position="145"/>
        <end position="178"/>
    </location>
</feature>
<comment type="caution">
    <text evidence="6">The sequence shown here is derived from an EMBL/GenBank/DDBJ whole genome shotgun (WGS) entry which is preliminary data.</text>
</comment>
<reference evidence="6" key="1">
    <citation type="submission" date="2016-10" db="EMBL/GenBank/DDBJ databases">
        <authorList>
            <person name="Benchimol M."/>
            <person name="Almeida L.G."/>
            <person name="Vasconcelos A.T."/>
            <person name="Perreira-Neves A."/>
            <person name="Rosa I.A."/>
            <person name="Tasca T."/>
            <person name="Bogo M.R."/>
            <person name="de Souza W."/>
        </authorList>
    </citation>
    <scope>NUCLEOTIDE SEQUENCE [LARGE SCALE GENOMIC DNA]</scope>
    <source>
        <strain evidence="6">K</strain>
    </source>
</reference>
<evidence type="ECO:0000256" key="4">
    <source>
        <dbReference type="PROSITE-ProRule" id="PRU00023"/>
    </source>
</evidence>
<dbReference type="VEuPathDB" id="TrichDB:TRFO_37355"/>
<dbReference type="OrthoDB" id="10254927at2759"/>
<dbReference type="PROSITE" id="PS50088">
    <property type="entry name" value="ANK_REPEAT"/>
    <property type="match status" value="1"/>
</dbReference>
<dbReference type="Gene3D" id="1.25.40.20">
    <property type="entry name" value="Ankyrin repeat-containing domain"/>
    <property type="match status" value="1"/>
</dbReference>
<dbReference type="AlphaFoldDB" id="A0A1J4JB95"/>
<evidence type="ECO:0000256" key="2">
    <source>
        <dbReference type="ARBA" id="ARBA00022771"/>
    </source>
</evidence>
<evidence type="ECO:0000313" key="6">
    <source>
        <dbReference type="EMBL" id="OHS96466.1"/>
    </source>
</evidence>
<accession>A0A1J4JB95</accession>
<dbReference type="Proteomes" id="UP000179807">
    <property type="component" value="Unassembled WGS sequence"/>
</dbReference>
<keyword evidence="7" id="KW-1185">Reference proteome</keyword>
<evidence type="ECO:0000256" key="1">
    <source>
        <dbReference type="ARBA" id="ARBA00022723"/>
    </source>
</evidence>
<evidence type="ECO:0000256" key="3">
    <source>
        <dbReference type="ARBA" id="ARBA00022833"/>
    </source>
</evidence>
<name>A0A1J4JB95_9EUKA</name>
<dbReference type="PROSITE" id="PS50297">
    <property type="entry name" value="ANK_REP_REGION"/>
    <property type="match status" value="1"/>
</dbReference>
<gene>
    <name evidence="6" type="ORF">TRFO_37355</name>
</gene>
<evidence type="ECO:0000313" key="7">
    <source>
        <dbReference type="Proteomes" id="UP000179807"/>
    </source>
</evidence>
<keyword evidence="4" id="KW-0040">ANK repeat</keyword>
<feature type="repeat" description="ANK" evidence="4">
    <location>
        <begin position="20"/>
        <end position="52"/>
    </location>
</feature>
<dbReference type="RefSeq" id="XP_068349603.1">
    <property type="nucleotide sequence ID" value="XM_068511376.1"/>
</dbReference>
<feature type="region of interest" description="Disordered" evidence="5">
    <location>
        <begin position="123"/>
        <end position="215"/>
    </location>
</feature>
<sequence>MNNVLILLQEGSDVNAENKDGNTPLHLCVRTNNMEIARALIAAGAKFRIKNHHYETVTSASKFYQNTELSNFIKNIRTKKEKRGDLQEMIQKYLSNIYNDNSEEEEEEEINSQPIQNIEQQNQNLSSKKEENHENPINSKVQNHKSFETKTQTDEKHENHSEKTIKKEKNTINKSNKEKKSKKNKKSENTKNKNSNQKKSQQKESQNNNNNDYDEYDYDEEEEIDHDVLDLILQNLEQISNRFYQLCQEKNIVFDDDDDGEIEENPKSISDVCTKIGAIASKIDFIDSQQQHTQNKSLSQTENSNSYQDTNSVDNKEDVLFGTGAICDICGAQAIKSCNRCKHKFCEECIGSTQHIEFHLDMD</sequence>
<dbReference type="Pfam" id="PF12796">
    <property type="entry name" value="Ank_2"/>
    <property type="match status" value="1"/>
</dbReference>
<dbReference type="GeneID" id="94846080"/>
<dbReference type="EMBL" id="MLAK01001174">
    <property type="protein sequence ID" value="OHS96466.1"/>
    <property type="molecule type" value="Genomic_DNA"/>
</dbReference>
<dbReference type="InterPro" id="IPR036770">
    <property type="entry name" value="Ankyrin_rpt-contain_sf"/>
</dbReference>
<keyword evidence="3" id="KW-0862">Zinc</keyword>
<dbReference type="InterPro" id="IPR017907">
    <property type="entry name" value="Znf_RING_CS"/>
</dbReference>
<feature type="compositionally biased region" description="Low complexity" evidence="5">
    <location>
        <begin position="192"/>
        <end position="211"/>
    </location>
</feature>
<dbReference type="InterPro" id="IPR002110">
    <property type="entry name" value="Ankyrin_rpt"/>
</dbReference>
<keyword evidence="1" id="KW-0479">Metal-binding</keyword>
<protein>
    <submittedName>
        <fullName evidence="6">Uncharacterized protein</fullName>
    </submittedName>
</protein>